<accession>A0A915JUD5</accession>
<evidence type="ECO:0000256" key="1">
    <source>
        <dbReference type="SAM" id="Phobius"/>
    </source>
</evidence>
<sequence length="308" mass="35306">MNNSSTIDQLSLSMLSIQLPSYILNIGINVLNLLCGVLFLMAKGKSVYKLPVFHCILNELLSSFWSLGSFIYHLRNFLLQISEATTPFKCYQWSAGIIYFSTATSILFMFMVSIERGLSAMTPWFLKNTYNRIRQKLCSTAWLIMITIFAFTFADVYPPGQIPVCLARAAVGYYSFYLYSYFYLVLSIFSSIIYILVILYLKRRAGKVAPKNNSNNNENNLLEIRQTLYDRVSMALMVTVLWHSATNSLASLATIFLVHLPYRGAQIGPYLGSFYYTGAISFLICHLIFVKKFRKKFWNLLHINLRGL</sequence>
<feature type="transmembrane region" description="Helical" evidence="1">
    <location>
        <begin position="181"/>
        <end position="201"/>
    </location>
</feature>
<keyword evidence="1" id="KW-0472">Membrane</keyword>
<evidence type="ECO:0000313" key="2">
    <source>
        <dbReference type="Proteomes" id="UP000887565"/>
    </source>
</evidence>
<reference evidence="3" key="1">
    <citation type="submission" date="2022-11" db="UniProtKB">
        <authorList>
            <consortium name="WormBaseParasite"/>
        </authorList>
    </citation>
    <scope>IDENTIFICATION</scope>
</reference>
<dbReference type="Proteomes" id="UP000887565">
    <property type="component" value="Unplaced"/>
</dbReference>
<organism evidence="2 3">
    <name type="scientific">Romanomermis culicivorax</name>
    <name type="common">Nematode worm</name>
    <dbReference type="NCBI Taxonomy" id="13658"/>
    <lineage>
        <taxon>Eukaryota</taxon>
        <taxon>Metazoa</taxon>
        <taxon>Ecdysozoa</taxon>
        <taxon>Nematoda</taxon>
        <taxon>Enoplea</taxon>
        <taxon>Dorylaimia</taxon>
        <taxon>Mermithida</taxon>
        <taxon>Mermithoidea</taxon>
        <taxon>Mermithidae</taxon>
        <taxon>Romanomermis</taxon>
    </lineage>
</organism>
<feature type="transmembrane region" description="Helical" evidence="1">
    <location>
        <begin position="135"/>
        <end position="154"/>
    </location>
</feature>
<feature type="transmembrane region" description="Helical" evidence="1">
    <location>
        <begin position="52"/>
        <end position="73"/>
    </location>
</feature>
<proteinExistence type="predicted"/>
<keyword evidence="2" id="KW-1185">Reference proteome</keyword>
<name>A0A915JUD5_ROMCU</name>
<dbReference type="Gene3D" id="1.20.1070.10">
    <property type="entry name" value="Rhodopsin 7-helix transmembrane proteins"/>
    <property type="match status" value="1"/>
</dbReference>
<feature type="transmembrane region" description="Helical" evidence="1">
    <location>
        <begin position="93"/>
        <end position="114"/>
    </location>
</feature>
<keyword evidence="1" id="KW-0812">Transmembrane</keyword>
<dbReference type="AlphaFoldDB" id="A0A915JUD5"/>
<keyword evidence="1" id="KW-1133">Transmembrane helix</keyword>
<evidence type="ECO:0000313" key="3">
    <source>
        <dbReference type="WBParaSite" id="nRc.2.0.1.t29713-RA"/>
    </source>
</evidence>
<dbReference type="WBParaSite" id="nRc.2.0.1.t29713-RA">
    <property type="protein sequence ID" value="nRc.2.0.1.t29713-RA"/>
    <property type="gene ID" value="nRc.2.0.1.g29713"/>
</dbReference>
<feature type="transmembrane region" description="Helical" evidence="1">
    <location>
        <begin position="270"/>
        <end position="290"/>
    </location>
</feature>
<protein>
    <submittedName>
        <fullName evidence="3">G-protein coupled receptors family 1 profile domain-containing protein</fullName>
    </submittedName>
</protein>
<feature type="transmembrane region" description="Helical" evidence="1">
    <location>
        <begin position="234"/>
        <end position="258"/>
    </location>
</feature>
<feature type="transmembrane region" description="Helical" evidence="1">
    <location>
        <begin position="20"/>
        <end position="40"/>
    </location>
</feature>